<dbReference type="EMBL" id="ASPP01034859">
    <property type="protein sequence ID" value="ETO02815.1"/>
    <property type="molecule type" value="Genomic_DNA"/>
</dbReference>
<reference evidence="1 2" key="1">
    <citation type="journal article" date="2013" name="Curr. Biol.">
        <title>The Genome of the Foraminiferan Reticulomyxa filosa.</title>
        <authorList>
            <person name="Glockner G."/>
            <person name="Hulsmann N."/>
            <person name="Schleicher M."/>
            <person name="Noegel A.A."/>
            <person name="Eichinger L."/>
            <person name="Gallinger C."/>
            <person name="Pawlowski J."/>
            <person name="Sierra R."/>
            <person name="Euteneuer U."/>
            <person name="Pillet L."/>
            <person name="Moustafa A."/>
            <person name="Platzer M."/>
            <person name="Groth M."/>
            <person name="Szafranski K."/>
            <person name="Schliwa M."/>
        </authorList>
    </citation>
    <scope>NUCLEOTIDE SEQUENCE [LARGE SCALE GENOMIC DNA]</scope>
</reference>
<protein>
    <submittedName>
        <fullName evidence="1">Uncharacterized protein</fullName>
    </submittedName>
</protein>
<organism evidence="1 2">
    <name type="scientific">Reticulomyxa filosa</name>
    <dbReference type="NCBI Taxonomy" id="46433"/>
    <lineage>
        <taxon>Eukaryota</taxon>
        <taxon>Sar</taxon>
        <taxon>Rhizaria</taxon>
        <taxon>Retaria</taxon>
        <taxon>Foraminifera</taxon>
        <taxon>Monothalamids</taxon>
        <taxon>Reticulomyxidae</taxon>
        <taxon>Reticulomyxa</taxon>
    </lineage>
</organism>
<feature type="non-terminal residue" evidence="1">
    <location>
        <position position="181"/>
    </location>
</feature>
<sequence length="181" mass="21386">MKSLRKKGVFTFDFDSKEDKFIKFVNYHKAICSNENEHGKLNFNGCSIGIFLKLNILFAKNKTWRRFSQRFIYLWCIHAHLKKSFFQKWHFNQNDVTMDHLITDNKIENLMIIIKSMKSYVFVDSIDLSKQNKTTCKESEHAVNSTLKNLVTELQKYEIIIVRSPSLKGKIQADYDGDFNQ</sequence>
<evidence type="ECO:0000313" key="2">
    <source>
        <dbReference type="Proteomes" id="UP000023152"/>
    </source>
</evidence>
<name>X6LQ01_RETFI</name>
<keyword evidence="2" id="KW-1185">Reference proteome</keyword>
<dbReference type="Proteomes" id="UP000023152">
    <property type="component" value="Unassembled WGS sequence"/>
</dbReference>
<evidence type="ECO:0000313" key="1">
    <source>
        <dbReference type="EMBL" id="ETO02815.1"/>
    </source>
</evidence>
<accession>X6LQ01</accession>
<comment type="caution">
    <text evidence="1">The sequence shown here is derived from an EMBL/GenBank/DDBJ whole genome shotgun (WGS) entry which is preliminary data.</text>
</comment>
<proteinExistence type="predicted"/>
<gene>
    <name evidence="1" type="ORF">RFI_34598</name>
</gene>
<dbReference type="AlphaFoldDB" id="X6LQ01"/>